<evidence type="ECO:0000256" key="5">
    <source>
        <dbReference type="ARBA" id="ARBA00022692"/>
    </source>
</evidence>
<keyword evidence="5 10" id="KW-0812">Transmembrane</keyword>
<dbReference type="Gene3D" id="1.20.1280.290">
    <property type="match status" value="2"/>
</dbReference>
<evidence type="ECO:0000256" key="2">
    <source>
        <dbReference type="ARBA" id="ARBA00007809"/>
    </source>
</evidence>
<feature type="transmembrane region" description="Helical" evidence="10">
    <location>
        <begin position="16"/>
        <end position="36"/>
    </location>
</feature>
<evidence type="ECO:0008006" key="13">
    <source>
        <dbReference type="Google" id="ProtNLM"/>
    </source>
</evidence>
<dbReference type="Proteomes" id="UP001527925">
    <property type="component" value="Unassembled WGS sequence"/>
</dbReference>
<name>A0ABR4N5H8_9FUNG</name>
<dbReference type="InterPro" id="IPR004316">
    <property type="entry name" value="SWEET_rpt"/>
</dbReference>
<sequence>MIDCQSDACHAVLNHVVPSIGVVTVLLISVAPLSAVREADRIKSLGTLNPFPFPMLAANSLSWVVYSFISRDPYVFAANIMAAQFAYYYTLTAYKYADESFRMIVQVAQTASSILIFGGAAAAFIGLNSAEPAKTVMGCVCIAALVVFYSAPLSTFRDVIKARDSSSISFPLTIATLVNSGLWAVYGFVIGDAFIYGPNALGVVLAIIQVGLMVAFPKKLQAVGEPKVVVLAERMGASSSKVAGQAAATAARRLPTAPTAHIPPAGAAPGEAARAAEAAAQAARAAEAQQAATRASPLLDPAAAAAAAAAEEKSKDRMIIETFHRMNAAVDKRAIPAAGYSPDNPMLHIIKKRRESSMFSELPERVRAEARQESGELKTTIDTMYRMLRGRHAPVRGGEAGPWTPEAGARALGWDPAAPGAADAVRAIVKFVNVAEPMLQSGGVSQRSVGKWVEAARRP</sequence>
<gene>
    <name evidence="11" type="ORF">HK105_205686</name>
</gene>
<accession>A0ABR4N5H8</accession>
<keyword evidence="8 10" id="KW-0472">Membrane</keyword>
<keyword evidence="12" id="KW-1185">Reference proteome</keyword>
<dbReference type="InterPro" id="IPR047664">
    <property type="entry name" value="SWEET"/>
</dbReference>
<dbReference type="Pfam" id="PF03083">
    <property type="entry name" value="MtN3_slv"/>
    <property type="match status" value="2"/>
</dbReference>
<evidence type="ECO:0000256" key="9">
    <source>
        <dbReference type="SAM" id="MobiDB-lite"/>
    </source>
</evidence>
<comment type="caution">
    <text evidence="11">The sequence shown here is derived from an EMBL/GenBank/DDBJ whole genome shotgun (WGS) entry which is preliminary data.</text>
</comment>
<evidence type="ECO:0000256" key="4">
    <source>
        <dbReference type="ARBA" id="ARBA00022597"/>
    </source>
</evidence>
<feature type="transmembrane region" description="Helical" evidence="10">
    <location>
        <begin position="195"/>
        <end position="216"/>
    </location>
</feature>
<evidence type="ECO:0000313" key="12">
    <source>
        <dbReference type="Proteomes" id="UP001527925"/>
    </source>
</evidence>
<evidence type="ECO:0000256" key="8">
    <source>
        <dbReference type="ARBA" id="ARBA00023136"/>
    </source>
</evidence>
<keyword evidence="7 10" id="KW-1133">Transmembrane helix</keyword>
<proteinExistence type="inferred from homology"/>
<feature type="transmembrane region" description="Helical" evidence="10">
    <location>
        <begin position="48"/>
        <end position="68"/>
    </location>
</feature>
<dbReference type="PANTHER" id="PTHR10791:SF224">
    <property type="entry name" value="SUGAR TRANSPORTER SWEET"/>
    <property type="match status" value="1"/>
</dbReference>
<dbReference type="PANTHER" id="PTHR10791">
    <property type="entry name" value="RAG1-ACTIVATING PROTEIN 1"/>
    <property type="match status" value="1"/>
</dbReference>
<evidence type="ECO:0000256" key="1">
    <source>
        <dbReference type="ARBA" id="ARBA00004127"/>
    </source>
</evidence>
<protein>
    <recommendedName>
        <fullName evidence="13">Bidirectional sugar transporter SWEET</fullName>
    </recommendedName>
</protein>
<comment type="subcellular location">
    <subcellularLocation>
        <location evidence="1">Endomembrane system</location>
        <topology evidence="1">Multi-pass membrane protein</topology>
    </subcellularLocation>
</comment>
<evidence type="ECO:0000256" key="10">
    <source>
        <dbReference type="SAM" id="Phobius"/>
    </source>
</evidence>
<evidence type="ECO:0000313" key="11">
    <source>
        <dbReference type="EMBL" id="KAL2914755.1"/>
    </source>
</evidence>
<dbReference type="EMBL" id="JADGIZ020000030">
    <property type="protein sequence ID" value="KAL2914755.1"/>
    <property type="molecule type" value="Genomic_DNA"/>
</dbReference>
<keyword evidence="3" id="KW-0813">Transport</keyword>
<feature type="transmembrane region" description="Helical" evidence="10">
    <location>
        <begin position="74"/>
        <end position="91"/>
    </location>
</feature>
<evidence type="ECO:0000256" key="7">
    <source>
        <dbReference type="ARBA" id="ARBA00022989"/>
    </source>
</evidence>
<keyword evidence="4" id="KW-0762">Sugar transport</keyword>
<feature type="transmembrane region" description="Helical" evidence="10">
    <location>
        <begin position="133"/>
        <end position="156"/>
    </location>
</feature>
<reference evidence="11 12" key="1">
    <citation type="submission" date="2023-09" db="EMBL/GenBank/DDBJ databases">
        <title>Pangenome analysis of Batrachochytrium dendrobatidis and related Chytrids.</title>
        <authorList>
            <person name="Yacoub M.N."/>
            <person name="Stajich J.E."/>
            <person name="James T.Y."/>
        </authorList>
    </citation>
    <scope>NUCLEOTIDE SEQUENCE [LARGE SCALE GENOMIC DNA]</scope>
    <source>
        <strain evidence="11 12">JEL0888</strain>
    </source>
</reference>
<comment type="similarity">
    <text evidence="2">Belongs to the SWEET sugar transporter family.</text>
</comment>
<feature type="transmembrane region" description="Helical" evidence="10">
    <location>
        <begin position="103"/>
        <end position="127"/>
    </location>
</feature>
<organism evidence="11 12">
    <name type="scientific">Polyrhizophydium stewartii</name>
    <dbReference type="NCBI Taxonomy" id="2732419"/>
    <lineage>
        <taxon>Eukaryota</taxon>
        <taxon>Fungi</taxon>
        <taxon>Fungi incertae sedis</taxon>
        <taxon>Chytridiomycota</taxon>
        <taxon>Chytridiomycota incertae sedis</taxon>
        <taxon>Chytridiomycetes</taxon>
        <taxon>Rhizophydiales</taxon>
        <taxon>Rhizophydiales incertae sedis</taxon>
        <taxon>Polyrhizophydium</taxon>
    </lineage>
</organism>
<evidence type="ECO:0000256" key="3">
    <source>
        <dbReference type="ARBA" id="ARBA00022448"/>
    </source>
</evidence>
<feature type="region of interest" description="Disordered" evidence="9">
    <location>
        <begin position="253"/>
        <end position="274"/>
    </location>
</feature>
<keyword evidence="6" id="KW-0677">Repeat</keyword>
<evidence type="ECO:0000256" key="6">
    <source>
        <dbReference type="ARBA" id="ARBA00022737"/>
    </source>
</evidence>
<feature type="transmembrane region" description="Helical" evidence="10">
    <location>
        <begin position="168"/>
        <end position="189"/>
    </location>
</feature>